<name>T1IKB7_STRMM</name>
<evidence type="ECO:0000256" key="1">
    <source>
        <dbReference type="ARBA" id="ARBA00009169"/>
    </source>
</evidence>
<dbReference type="Pfam" id="PF00188">
    <property type="entry name" value="CAP"/>
    <property type="match status" value="1"/>
</dbReference>
<comment type="similarity">
    <text evidence="1">Belongs to the CRISP family. Venom allergen 5-like subfamily.</text>
</comment>
<sequence length="279" mass="32057">MLNDMKTILQLLCLFDNIFFILGVCLYYEEFGNDHTMCKYSNESTCALEKDLTEDQKKVILDTHNDYRQKIANGSEANFPKAANMMELAWDYELEEIAQRWANQCDFSLSADRRSFKYPNGAGQSGFGSSAPNDERRDISKTAVTSWFRERQFFKEADIDPFKGTPGYPTRHFSQLIWATTESVGCGYSKFKTDWYQWVLMCNYGPTGNEEGKNVYEKGEPCSKCEHGCSKRYPSLCLEMKKEKTFMKRGSPAVNVNMVALNVTHPYAIIQMLTKLMVC</sequence>
<organism evidence="4 5">
    <name type="scientific">Strigamia maritima</name>
    <name type="common">European centipede</name>
    <name type="synonym">Geophilus maritimus</name>
    <dbReference type="NCBI Taxonomy" id="126957"/>
    <lineage>
        <taxon>Eukaryota</taxon>
        <taxon>Metazoa</taxon>
        <taxon>Ecdysozoa</taxon>
        <taxon>Arthropoda</taxon>
        <taxon>Myriapoda</taxon>
        <taxon>Chilopoda</taxon>
        <taxon>Pleurostigmophora</taxon>
        <taxon>Geophilomorpha</taxon>
        <taxon>Linotaeniidae</taxon>
        <taxon>Strigamia</taxon>
    </lineage>
</organism>
<dbReference type="SMART" id="SM00198">
    <property type="entry name" value="SCP"/>
    <property type="match status" value="1"/>
</dbReference>
<feature type="domain" description="SCP" evidence="3">
    <location>
        <begin position="55"/>
        <end position="212"/>
    </location>
</feature>
<dbReference type="OMA" id="SIMEWVS"/>
<dbReference type="STRING" id="126957.T1IKB7"/>
<evidence type="ECO:0000313" key="4">
    <source>
        <dbReference type="EnsemblMetazoa" id="SMAR001362-PA"/>
    </source>
</evidence>
<dbReference type="AlphaFoldDB" id="T1IKB7"/>
<reference evidence="5" key="1">
    <citation type="submission" date="2011-05" db="EMBL/GenBank/DDBJ databases">
        <authorList>
            <person name="Richards S.R."/>
            <person name="Qu J."/>
            <person name="Jiang H."/>
            <person name="Jhangiani S.N."/>
            <person name="Agravi P."/>
            <person name="Goodspeed R."/>
            <person name="Gross S."/>
            <person name="Mandapat C."/>
            <person name="Jackson L."/>
            <person name="Mathew T."/>
            <person name="Pu L."/>
            <person name="Thornton R."/>
            <person name="Saada N."/>
            <person name="Wilczek-Boney K.B."/>
            <person name="Lee S."/>
            <person name="Kovar C."/>
            <person name="Wu Y."/>
            <person name="Scherer S.E."/>
            <person name="Worley K.C."/>
            <person name="Muzny D.M."/>
            <person name="Gibbs R."/>
        </authorList>
    </citation>
    <scope>NUCLEOTIDE SEQUENCE</scope>
    <source>
        <strain evidence="5">Brora</strain>
    </source>
</reference>
<dbReference type="PhylomeDB" id="T1IKB7"/>
<evidence type="ECO:0000256" key="2">
    <source>
        <dbReference type="ARBA" id="ARBA00032745"/>
    </source>
</evidence>
<dbReference type="EMBL" id="JH430472">
    <property type="status" value="NOT_ANNOTATED_CDS"/>
    <property type="molecule type" value="Genomic_DNA"/>
</dbReference>
<dbReference type="InterPro" id="IPR035940">
    <property type="entry name" value="CAP_sf"/>
</dbReference>
<dbReference type="eggNOG" id="KOG3017">
    <property type="taxonomic scope" value="Eukaryota"/>
</dbReference>
<dbReference type="InterPro" id="IPR001283">
    <property type="entry name" value="CRISP-related"/>
</dbReference>
<keyword evidence="5" id="KW-1185">Reference proteome</keyword>
<proteinExistence type="inferred from homology"/>
<dbReference type="Proteomes" id="UP000014500">
    <property type="component" value="Unassembled WGS sequence"/>
</dbReference>
<dbReference type="EnsemblMetazoa" id="SMAR001362-RA">
    <property type="protein sequence ID" value="SMAR001362-PA"/>
    <property type="gene ID" value="SMAR001362"/>
</dbReference>
<dbReference type="SUPFAM" id="SSF55797">
    <property type="entry name" value="PR-1-like"/>
    <property type="match status" value="1"/>
</dbReference>
<reference evidence="4" key="2">
    <citation type="submission" date="2015-02" db="UniProtKB">
        <authorList>
            <consortium name="EnsemblMetazoa"/>
        </authorList>
    </citation>
    <scope>IDENTIFICATION</scope>
</reference>
<dbReference type="CDD" id="cd05380">
    <property type="entry name" value="CAP_euk"/>
    <property type="match status" value="1"/>
</dbReference>
<dbReference type="PRINTS" id="PR00837">
    <property type="entry name" value="V5TPXLIKE"/>
</dbReference>
<dbReference type="Gene3D" id="3.40.33.10">
    <property type="entry name" value="CAP"/>
    <property type="match status" value="1"/>
</dbReference>
<evidence type="ECO:0000313" key="5">
    <source>
        <dbReference type="Proteomes" id="UP000014500"/>
    </source>
</evidence>
<dbReference type="HOGENOM" id="CLU_035730_7_2_1"/>
<dbReference type="InterPro" id="IPR014044">
    <property type="entry name" value="CAP_dom"/>
</dbReference>
<dbReference type="PANTHER" id="PTHR10334">
    <property type="entry name" value="CYSTEINE-RICH SECRETORY PROTEIN-RELATED"/>
    <property type="match status" value="1"/>
</dbReference>
<evidence type="ECO:0000259" key="3">
    <source>
        <dbReference type="SMART" id="SM00198"/>
    </source>
</evidence>
<protein>
    <recommendedName>
        <fullName evidence="2">Cysteine-rich venom protein</fullName>
    </recommendedName>
</protein>
<accession>T1IKB7</accession>